<evidence type="ECO:0000256" key="1">
    <source>
        <dbReference type="SAM" id="Phobius"/>
    </source>
</evidence>
<organism evidence="2">
    <name type="scientific">Telmatobacter sp. DSM 110680</name>
    <dbReference type="NCBI Taxonomy" id="3036704"/>
    <lineage>
        <taxon>Bacteria</taxon>
        <taxon>Pseudomonadati</taxon>
        <taxon>Acidobacteriota</taxon>
        <taxon>Terriglobia</taxon>
        <taxon>Terriglobales</taxon>
        <taxon>Acidobacteriaceae</taxon>
        <taxon>Telmatobacter</taxon>
    </lineage>
</organism>
<dbReference type="RefSeq" id="WP_348261339.1">
    <property type="nucleotide sequence ID" value="NZ_CP121196.1"/>
</dbReference>
<evidence type="ECO:0008006" key="3">
    <source>
        <dbReference type="Google" id="ProtNLM"/>
    </source>
</evidence>
<dbReference type="EMBL" id="CP121196">
    <property type="protein sequence ID" value="XBH16108.1"/>
    <property type="molecule type" value="Genomic_DNA"/>
</dbReference>
<feature type="transmembrane region" description="Helical" evidence="1">
    <location>
        <begin position="56"/>
        <end position="74"/>
    </location>
</feature>
<name>A0AAU7DG30_9BACT</name>
<keyword evidence="1" id="KW-0812">Transmembrane</keyword>
<protein>
    <recommendedName>
        <fullName evidence="3">DUF5668 domain-containing protein</fullName>
    </recommendedName>
</protein>
<accession>A0AAU7DG30</accession>
<sequence length="83" mass="9633">MGKNSCAEQNRTPTPVPRSLFMELLLNRWLWVSMAGFLLLMYGTSFMFNRQWDHRVFHPWAIVVGVALVVIAFMKQKGDGEME</sequence>
<reference evidence="2" key="1">
    <citation type="submission" date="2023-03" db="EMBL/GenBank/DDBJ databases">
        <title>Edaphobacter sp.</title>
        <authorList>
            <person name="Huber K.J."/>
            <person name="Papendorf J."/>
            <person name="Pilke C."/>
            <person name="Bunk B."/>
            <person name="Sproeer C."/>
            <person name="Pester M."/>
        </authorList>
    </citation>
    <scope>NUCLEOTIDE SEQUENCE</scope>
    <source>
        <strain evidence="2">DSM 110680</strain>
    </source>
</reference>
<gene>
    <name evidence="2" type="ORF">P8935_16215</name>
</gene>
<evidence type="ECO:0000313" key="2">
    <source>
        <dbReference type="EMBL" id="XBH16108.1"/>
    </source>
</evidence>
<keyword evidence="1" id="KW-1133">Transmembrane helix</keyword>
<feature type="transmembrane region" description="Helical" evidence="1">
    <location>
        <begin position="29"/>
        <end position="49"/>
    </location>
</feature>
<keyword evidence="1" id="KW-0472">Membrane</keyword>
<proteinExistence type="predicted"/>
<dbReference type="AlphaFoldDB" id="A0AAU7DG30"/>